<dbReference type="Proteomes" id="UP000092600">
    <property type="component" value="Unassembled WGS sequence"/>
</dbReference>
<proteinExistence type="predicted"/>
<evidence type="ECO:0000313" key="2">
    <source>
        <dbReference type="Proteomes" id="UP000092600"/>
    </source>
</evidence>
<sequence length="110" mass="11898">MTRDSRENSVDRISFWRRPKGGICMQDCIAVRILALTLLSGRMNMLGCCFVAQSVHCVHGAYVVFYHYAAAIVIVSSSPFSLVSSSVPSIYASVIAGSATQSVGLFAKFN</sequence>
<protein>
    <submittedName>
        <fullName evidence="1">Uncharacterized protein</fullName>
    </submittedName>
</protein>
<reference evidence="1 2" key="1">
    <citation type="journal article" date="2016" name="DNA Res.">
        <title>The draft genome of MD-2 pineapple using hybrid error correction of long reads.</title>
        <authorList>
            <person name="Redwan R.M."/>
            <person name="Saidin A."/>
            <person name="Kumar S.V."/>
        </authorList>
    </citation>
    <scope>NUCLEOTIDE SEQUENCE [LARGE SCALE GENOMIC DNA]</scope>
    <source>
        <strain evidence="2">cv. MD2</strain>
        <tissue evidence="1">Leaf</tissue>
    </source>
</reference>
<dbReference type="EMBL" id="LSRQ01008383">
    <property type="protein sequence ID" value="OAY63144.1"/>
    <property type="molecule type" value="Genomic_DNA"/>
</dbReference>
<accession>A0A199UEI5</accession>
<comment type="caution">
    <text evidence="1">The sequence shown here is derived from an EMBL/GenBank/DDBJ whole genome shotgun (WGS) entry which is preliminary data.</text>
</comment>
<organism evidence="1 2">
    <name type="scientific">Ananas comosus</name>
    <name type="common">Pineapple</name>
    <name type="synonym">Ananas ananas</name>
    <dbReference type="NCBI Taxonomy" id="4615"/>
    <lineage>
        <taxon>Eukaryota</taxon>
        <taxon>Viridiplantae</taxon>
        <taxon>Streptophyta</taxon>
        <taxon>Embryophyta</taxon>
        <taxon>Tracheophyta</taxon>
        <taxon>Spermatophyta</taxon>
        <taxon>Magnoliopsida</taxon>
        <taxon>Liliopsida</taxon>
        <taxon>Poales</taxon>
        <taxon>Bromeliaceae</taxon>
        <taxon>Bromelioideae</taxon>
        <taxon>Ananas</taxon>
    </lineage>
</organism>
<name>A0A199UEI5_ANACO</name>
<gene>
    <name evidence="1" type="ORF">ACMD2_15844</name>
</gene>
<dbReference type="AlphaFoldDB" id="A0A199UEI5"/>
<evidence type="ECO:0000313" key="1">
    <source>
        <dbReference type="EMBL" id="OAY63144.1"/>
    </source>
</evidence>